<gene>
    <name evidence="5" type="ORF">DSM19430T_25960</name>
</gene>
<dbReference type="PANTHER" id="PTHR43179:SF12">
    <property type="entry name" value="GALACTOFURANOSYLTRANSFERASE GLFT2"/>
    <property type="match status" value="1"/>
</dbReference>
<reference evidence="5 6" key="1">
    <citation type="submission" date="2020-05" db="EMBL/GenBank/DDBJ databases">
        <title>Draft genome sequence of Desulfovibrio psychrotolerans JS1T.</title>
        <authorList>
            <person name="Ueno A."/>
            <person name="Tamazawa S."/>
            <person name="Tamamura S."/>
            <person name="Murakami T."/>
            <person name="Kiyama T."/>
            <person name="Inomata H."/>
            <person name="Amano Y."/>
            <person name="Miyakawa K."/>
            <person name="Tamaki H."/>
            <person name="Naganuma T."/>
            <person name="Kaneko K."/>
        </authorList>
    </citation>
    <scope>NUCLEOTIDE SEQUENCE [LARGE SCALE GENOMIC DNA]</scope>
    <source>
        <strain evidence="5 6">JS1</strain>
    </source>
</reference>
<evidence type="ECO:0000256" key="2">
    <source>
        <dbReference type="ARBA" id="ARBA00022676"/>
    </source>
</evidence>
<feature type="domain" description="Glycosyltransferase 2-like" evidence="4">
    <location>
        <begin position="325"/>
        <end position="509"/>
    </location>
</feature>
<evidence type="ECO:0000256" key="3">
    <source>
        <dbReference type="ARBA" id="ARBA00022679"/>
    </source>
</evidence>
<keyword evidence="6" id="KW-1185">Reference proteome</keyword>
<sequence>MIQAFTPSGLDVLFDAVPTLEYGAVGREHVWRHIVTALQAADTQRTGTPASAPYGAHPESGADLCRRFAREMLVWALQEDPLDARLLGVAAASSRQDMLAGGIATTCPTGFSDAGPGAGLGVRSGSRRDGQDRLPFDCWHALAQPPEAHSPECEALRCAETEDELWKALPFGTGRLRPGGGGPLFWLREGLERALDAGFFDLARHLVQAMPDDVPQRHALIARLHAGCVLHALYACGDADMQAHEAFAALDRVTHKGFALWRTMRTAGLLARRGDSGAAASACAGLWRATGFHPNLTLLTYELACPAPGADLHNAATATAILLYSWNKADLLRQTLESLRATETGASPVFVLDNGSTDATQDVIAAARAWWQPGLFRDIRLPVNVGAPAARNWLLTLPEVRARSWVAFLDDDILLPQGWLAGLWNTAAAHPGAGAVGCTITDHGPPHHVQGADFHLLPQEHGRKMFGDMAERIFVYSYPMGQSDTSMLRYTRPCLHVSGCCHLLNMRALDACGGFDIRFSPSQFDDLERDIRSCLGGFASVYNGAVRIRHVQHSSLRQARTTAQSGHIHGNKIKLEGLFRDRDVAGLRAAMQGAVRDDLKRKTAELHALFGPRTV</sequence>
<keyword evidence="2" id="KW-0328">Glycosyltransferase</keyword>
<proteinExistence type="inferred from homology"/>
<dbReference type="EMBL" id="BLVP01000010">
    <property type="protein sequence ID" value="GFM37912.1"/>
    <property type="molecule type" value="Genomic_DNA"/>
</dbReference>
<protein>
    <submittedName>
        <fullName evidence="5">Glycosyl transferase family 2</fullName>
    </submittedName>
</protein>
<comment type="caution">
    <text evidence="5">The sequence shown here is derived from an EMBL/GenBank/DDBJ whole genome shotgun (WGS) entry which is preliminary data.</text>
</comment>
<name>A0A7J0BXK3_9BACT</name>
<evidence type="ECO:0000313" key="5">
    <source>
        <dbReference type="EMBL" id="GFM37912.1"/>
    </source>
</evidence>
<accession>A0A7J0BXK3</accession>
<dbReference type="Gene3D" id="3.90.550.10">
    <property type="entry name" value="Spore Coat Polysaccharide Biosynthesis Protein SpsA, Chain A"/>
    <property type="match status" value="1"/>
</dbReference>
<dbReference type="GO" id="GO:0016757">
    <property type="term" value="F:glycosyltransferase activity"/>
    <property type="evidence" value="ECO:0007669"/>
    <property type="project" value="UniProtKB-KW"/>
</dbReference>
<evidence type="ECO:0000256" key="1">
    <source>
        <dbReference type="ARBA" id="ARBA00006739"/>
    </source>
</evidence>
<evidence type="ECO:0000313" key="6">
    <source>
        <dbReference type="Proteomes" id="UP000503820"/>
    </source>
</evidence>
<comment type="similarity">
    <text evidence="1">Belongs to the glycosyltransferase 2 family.</text>
</comment>
<dbReference type="PANTHER" id="PTHR43179">
    <property type="entry name" value="RHAMNOSYLTRANSFERASE WBBL"/>
    <property type="match status" value="1"/>
</dbReference>
<evidence type="ECO:0000259" key="4">
    <source>
        <dbReference type="Pfam" id="PF00535"/>
    </source>
</evidence>
<dbReference type="Pfam" id="PF00535">
    <property type="entry name" value="Glycos_transf_2"/>
    <property type="match status" value="1"/>
</dbReference>
<dbReference type="SUPFAM" id="SSF53448">
    <property type="entry name" value="Nucleotide-diphospho-sugar transferases"/>
    <property type="match status" value="1"/>
</dbReference>
<dbReference type="Proteomes" id="UP000503820">
    <property type="component" value="Unassembled WGS sequence"/>
</dbReference>
<organism evidence="5 6">
    <name type="scientific">Desulfovibrio psychrotolerans</name>
    <dbReference type="NCBI Taxonomy" id="415242"/>
    <lineage>
        <taxon>Bacteria</taxon>
        <taxon>Pseudomonadati</taxon>
        <taxon>Thermodesulfobacteriota</taxon>
        <taxon>Desulfovibrionia</taxon>
        <taxon>Desulfovibrionales</taxon>
        <taxon>Desulfovibrionaceae</taxon>
        <taxon>Desulfovibrio</taxon>
    </lineage>
</organism>
<dbReference type="RefSeq" id="WP_174410528.1">
    <property type="nucleotide sequence ID" value="NZ_BLVP01000010.1"/>
</dbReference>
<dbReference type="AlphaFoldDB" id="A0A7J0BXK3"/>
<keyword evidence="3 5" id="KW-0808">Transferase</keyword>
<dbReference type="InterPro" id="IPR001173">
    <property type="entry name" value="Glyco_trans_2-like"/>
</dbReference>
<dbReference type="InterPro" id="IPR029044">
    <property type="entry name" value="Nucleotide-diphossugar_trans"/>
</dbReference>